<accession>A0ABS1D8Q3</accession>
<name>A0ABS1D8Q3_9PROT</name>
<sequence>MKILILTLAALIPAVGVPLAEDYYEHRQAIAELEAERQHYLSHVNDVHIGLGPAHTVLTASVAGMDAPEVWVEDVSDNRRLCAIMKVFEYRNADGEYIQVTCTHPETGEPIPGMTRARIWPEASQDPEHAGLAQIQTALAEADSLEEAAR</sequence>
<dbReference type="Proteomes" id="UP001296873">
    <property type="component" value="Unassembled WGS sequence"/>
</dbReference>
<keyword evidence="2" id="KW-1185">Reference proteome</keyword>
<proteinExistence type="predicted"/>
<reference evidence="1 2" key="1">
    <citation type="journal article" date="2020" name="Microorganisms">
        <title>Osmotic Adaptation and Compatible Solute Biosynthesis of Phototrophic Bacteria as Revealed from Genome Analyses.</title>
        <authorList>
            <person name="Imhoff J.F."/>
            <person name="Rahn T."/>
            <person name="Kunzel S."/>
            <person name="Keller A."/>
            <person name="Neulinger S.C."/>
        </authorList>
    </citation>
    <scope>NUCLEOTIDE SEQUENCE [LARGE SCALE GENOMIC DNA]</scope>
    <source>
        <strain evidence="1 2">DSM 9895</strain>
    </source>
</reference>
<comment type="caution">
    <text evidence="1">The sequence shown here is derived from an EMBL/GenBank/DDBJ whole genome shotgun (WGS) entry which is preliminary data.</text>
</comment>
<evidence type="ECO:0000313" key="1">
    <source>
        <dbReference type="EMBL" id="MBK1666750.1"/>
    </source>
</evidence>
<gene>
    <name evidence="1" type="ORF">CKO28_01660</name>
</gene>
<dbReference type="RefSeq" id="WP_200338809.1">
    <property type="nucleotide sequence ID" value="NZ_NRRL01000001.1"/>
</dbReference>
<protein>
    <submittedName>
        <fullName evidence="1">Uncharacterized protein</fullName>
    </submittedName>
</protein>
<dbReference type="EMBL" id="NRRL01000001">
    <property type="protein sequence ID" value="MBK1666750.1"/>
    <property type="molecule type" value="Genomic_DNA"/>
</dbReference>
<evidence type="ECO:0000313" key="2">
    <source>
        <dbReference type="Proteomes" id="UP001296873"/>
    </source>
</evidence>
<organism evidence="1 2">
    <name type="scientific">Rhodovibrio sodomensis</name>
    <dbReference type="NCBI Taxonomy" id="1088"/>
    <lineage>
        <taxon>Bacteria</taxon>
        <taxon>Pseudomonadati</taxon>
        <taxon>Pseudomonadota</taxon>
        <taxon>Alphaproteobacteria</taxon>
        <taxon>Rhodospirillales</taxon>
        <taxon>Rhodovibrionaceae</taxon>
        <taxon>Rhodovibrio</taxon>
    </lineage>
</organism>